<dbReference type="EMBL" id="CP042430">
    <property type="protein sequence ID" value="QEC50656.1"/>
    <property type="molecule type" value="Genomic_DNA"/>
</dbReference>
<accession>A0A5B8UBX5</accession>
<protein>
    <submittedName>
        <fullName evidence="1">Uncharacterized protein</fullName>
    </submittedName>
</protein>
<organism evidence="1 2">
    <name type="scientific">Baekduia soli</name>
    <dbReference type="NCBI Taxonomy" id="496014"/>
    <lineage>
        <taxon>Bacteria</taxon>
        <taxon>Bacillati</taxon>
        <taxon>Actinomycetota</taxon>
        <taxon>Thermoleophilia</taxon>
        <taxon>Solirubrobacterales</taxon>
        <taxon>Baekduiaceae</taxon>
        <taxon>Baekduia</taxon>
    </lineage>
</organism>
<evidence type="ECO:0000313" key="1">
    <source>
        <dbReference type="EMBL" id="QEC50656.1"/>
    </source>
</evidence>
<evidence type="ECO:0000313" key="2">
    <source>
        <dbReference type="Proteomes" id="UP000321805"/>
    </source>
</evidence>
<sequence>MEDARRLGEIIGIDWTGSRFDIDEFHMGLQVELEHGRRDPETNVTDDDRTLTAKIARAHMNEFPDYYTRLARMEADAERFWKHR</sequence>
<dbReference type="Proteomes" id="UP000321805">
    <property type="component" value="Chromosome"/>
</dbReference>
<dbReference type="OrthoDB" id="5515006at2"/>
<dbReference type="KEGG" id="bsol:FSW04_05365"/>
<dbReference type="Pfam" id="PF18905">
    <property type="entry name" value="DUF5661"/>
    <property type="match status" value="1"/>
</dbReference>
<keyword evidence="2" id="KW-1185">Reference proteome</keyword>
<proteinExistence type="predicted"/>
<dbReference type="InterPro" id="IPR043720">
    <property type="entry name" value="DUF5661"/>
</dbReference>
<gene>
    <name evidence="1" type="ORF">FSW04_05365</name>
</gene>
<dbReference type="AlphaFoldDB" id="A0A5B8UBX5"/>
<name>A0A5B8UBX5_9ACTN</name>
<reference evidence="1 2" key="1">
    <citation type="journal article" date="2018" name="J. Microbiol.">
        <title>Baekduia soli gen. nov., sp. nov., a novel bacterium isolated from the soil of Baekdu Mountain and proposal of a novel family name, Baekduiaceae fam. nov.</title>
        <authorList>
            <person name="An D.S."/>
            <person name="Siddiqi M.Z."/>
            <person name="Kim K.H."/>
            <person name="Yu H.S."/>
            <person name="Im W.T."/>
        </authorList>
    </citation>
    <scope>NUCLEOTIDE SEQUENCE [LARGE SCALE GENOMIC DNA]</scope>
    <source>
        <strain evidence="1 2">BR7-21</strain>
    </source>
</reference>